<name>A0A4Q7N3E8_9BACT</name>
<accession>A0A4Q7N3E8</accession>
<organism evidence="1 2">
    <name type="scientific">Pseudobacter ginsenosidimutans</name>
    <dbReference type="NCBI Taxonomy" id="661488"/>
    <lineage>
        <taxon>Bacteria</taxon>
        <taxon>Pseudomonadati</taxon>
        <taxon>Bacteroidota</taxon>
        <taxon>Chitinophagia</taxon>
        <taxon>Chitinophagales</taxon>
        <taxon>Chitinophagaceae</taxon>
        <taxon>Pseudobacter</taxon>
    </lineage>
</organism>
<sequence>MVINEKPRKCGVSGFLIENGLGWDLFGYGVRLSPFFQHDASLQSTFETFRHVGFSYSK</sequence>
<dbReference type="Proteomes" id="UP000293874">
    <property type="component" value="Unassembled WGS sequence"/>
</dbReference>
<proteinExistence type="predicted"/>
<comment type="caution">
    <text evidence="1">The sequence shown here is derived from an EMBL/GenBank/DDBJ whole genome shotgun (WGS) entry which is preliminary data.</text>
</comment>
<protein>
    <submittedName>
        <fullName evidence="1">Uncharacterized protein</fullName>
    </submittedName>
</protein>
<gene>
    <name evidence="1" type="ORF">EV199_1179</name>
</gene>
<reference evidence="1 2" key="1">
    <citation type="submission" date="2019-02" db="EMBL/GenBank/DDBJ databases">
        <title>Genomic Encyclopedia of Type Strains, Phase IV (KMG-IV): sequencing the most valuable type-strain genomes for metagenomic binning, comparative biology and taxonomic classification.</title>
        <authorList>
            <person name="Goeker M."/>
        </authorList>
    </citation>
    <scope>NUCLEOTIDE SEQUENCE [LARGE SCALE GENOMIC DNA]</scope>
    <source>
        <strain evidence="1 2">DSM 18116</strain>
    </source>
</reference>
<keyword evidence="2" id="KW-1185">Reference proteome</keyword>
<dbReference type="AlphaFoldDB" id="A0A4Q7N3E8"/>
<dbReference type="EMBL" id="SGXA01000001">
    <property type="protein sequence ID" value="RZS75315.1"/>
    <property type="molecule type" value="Genomic_DNA"/>
</dbReference>
<evidence type="ECO:0000313" key="1">
    <source>
        <dbReference type="EMBL" id="RZS75315.1"/>
    </source>
</evidence>
<evidence type="ECO:0000313" key="2">
    <source>
        <dbReference type="Proteomes" id="UP000293874"/>
    </source>
</evidence>